<protein>
    <submittedName>
        <fullName evidence="2">Fibronectin type III domain-containing protein</fullName>
    </submittedName>
</protein>
<dbReference type="InterPro" id="IPR013783">
    <property type="entry name" value="Ig-like_fold"/>
</dbReference>
<name>A0ABS3QQ01_9BACT</name>
<dbReference type="InterPro" id="IPR036116">
    <property type="entry name" value="FN3_sf"/>
</dbReference>
<dbReference type="PROSITE" id="PS50853">
    <property type="entry name" value="FN3"/>
    <property type="match status" value="1"/>
</dbReference>
<sequence>ACSPPTAVAVPAATITPTTVQLTFTPSASGVTDYTATVTPAVTGSPFTVTASPFTITGLTPGTTYTVTLTTNCSGGGGSSTATLPVTFTTAFSCVTPTYAAVPYTQTFENTWITNCALRDVPSLNWKLTAGNDPDASFRRNDDGAAGNWTSNLYGYTPAGSNAGGTTSSFSARYHSGNVSPVTEFALFDLYANV</sequence>
<dbReference type="RefSeq" id="WP_208178916.1">
    <property type="nucleotide sequence ID" value="NZ_JAGETZ010000040.1"/>
</dbReference>
<dbReference type="Pfam" id="PF00041">
    <property type="entry name" value="fn3"/>
    <property type="match status" value="1"/>
</dbReference>
<evidence type="ECO:0000259" key="1">
    <source>
        <dbReference type="PROSITE" id="PS50853"/>
    </source>
</evidence>
<reference evidence="2 3" key="1">
    <citation type="submission" date="2021-03" db="EMBL/GenBank/DDBJ databases">
        <authorList>
            <person name="Kim M.K."/>
        </authorList>
    </citation>
    <scope>NUCLEOTIDE SEQUENCE [LARGE SCALE GENOMIC DNA]</scope>
    <source>
        <strain evidence="2 3">BT442</strain>
    </source>
</reference>
<feature type="domain" description="Fibronectin type-III" evidence="1">
    <location>
        <begin position="4"/>
        <end position="93"/>
    </location>
</feature>
<feature type="non-terminal residue" evidence="2">
    <location>
        <position position="194"/>
    </location>
</feature>
<organism evidence="2 3">
    <name type="scientific">Hymenobacter negativus</name>
    <dbReference type="NCBI Taxonomy" id="2795026"/>
    <lineage>
        <taxon>Bacteria</taxon>
        <taxon>Pseudomonadati</taxon>
        <taxon>Bacteroidota</taxon>
        <taxon>Cytophagia</taxon>
        <taxon>Cytophagales</taxon>
        <taxon>Hymenobacteraceae</taxon>
        <taxon>Hymenobacter</taxon>
    </lineage>
</organism>
<evidence type="ECO:0000313" key="3">
    <source>
        <dbReference type="Proteomes" id="UP000664369"/>
    </source>
</evidence>
<dbReference type="InterPro" id="IPR003961">
    <property type="entry name" value="FN3_dom"/>
</dbReference>
<gene>
    <name evidence="2" type="ORF">J4E00_29260</name>
</gene>
<proteinExistence type="predicted"/>
<evidence type="ECO:0000313" key="2">
    <source>
        <dbReference type="EMBL" id="MBO2013176.1"/>
    </source>
</evidence>
<accession>A0ABS3QQ01</accession>
<dbReference type="SMART" id="SM00060">
    <property type="entry name" value="FN3"/>
    <property type="match status" value="1"/>
</dbReference>
<dbReference type="SUPFAM" id="SSF49265">
    <property type="entry name" value="Fibronectin type III"/>
    <property type="match status" value="1"/>
</dbReference>
<comment type="caution">
    <text evidence="2">The sequence shown here is derived from an EMBL/GenBank/DDBJ whole genome shotgun (WGS) entry which is preliminary data.</text>
</comment>
<dbReference type="Gene3D" id="2.60.40.10">
    <property type="entry name" value="Immunoglobulins"/>
    <property type="match status" value="1"/>
</dbReference>
<feature type="non-terminal residue" evidence="2">
    <location>
        <position position="1"/>
    </location>
</feature>
<dbReference type="Proteomes" id="UP000664369">
    <property type="component" value="Unassembled WGS sequence"/>
</dbReference>
<dbReference type="EMBL" id="JAGETZ010000040">
    <property type="protein sequence ID" value="MBO2013176.1"/>
    <property type="molecule type" value="Genomic_DNA"/>
</dbReference>
<keyword evidence="3" id="KW-1185">Reference proteome</keyword>